<accession>A0ABW4V588</accession>
<dbReference type="Proteomes" id="UP001597338">
    <property type="component" value="Unassembled WGS sequence"/>
</dbReference>
<keyword evidence="4" id="KW-1185">Reference proteome</keyword>
<proteinExistence type="predicted"/>
<feature type="region of interest" description="Disordered" evidence="1">
    <location>
        <begin position="124"/>
        <end position="146"/>
    </location>
</feature>
<name>A0ABW4V588_9MICO</name>
<protein>
    <submittedName>
        <fullName evidence="3">Uncharacterized protein</fullName>
    </submittedName>
</protein>
<evidence type="ECO:0000256" key="2">
    <source>
        <dbReference type="SAM" id="SignalP"/>
    </source>
</evidence>
<gene>
    <name evidence="3" type="ORF">ACFSL2_04300</name>
</gene>
<keyword evidence="2" id="KW-0732">Signal</keyword>
<feature type="signal peptide" evidence="2">
    <location>
        <begin position="1"/>
        <end position="38"/>
    </location>
</feature>
<sequence>MRTSRARQPAGRPASASRLFAAALAIAVTGGLAGCATAGPVGGGASVDGEPTGGGPSGSAESSVAPEAPGVACVDWVSFGTPREAAAHAGAVLLGTVVERAGTVELFGVDANRWVVEVEQVLERPEPPRDGGEPPPELPVSAGDRVPVVSTPETCTDGGAYPEGDPLDPATGLAGEDGAVIVMLSGAWGDEAPEGVEDPSLITPYQGVVPPAPGGTLPAKWPVP</sequence>
<evidence type="ECO:0000256" key="1">
    <source>
        <dbReference type="SAM" id="MobiDB-lite"/>
    </source>
</evidence>
<organism evidence="3 4">
    <name type="scientific">Promicromonospora aerolata</name>
    <dbReference type="NCBI Taxonomy" id="195749"/>
    <lineage>
        <taxon>Bacteria</taxon>
        <taxon>Bacillati</taxon>
        <taxon>Actinomycetota</taxon>
        <taxon>Actinomycetes</taxon>
        <taxon>Micrococcales</taxon>
        <taxon>Promicromonosporaceae</taxon>
        <taxon>Promicromonospora</taxon>
    </lineage>
</organism>
<feature type="compositionally biased region" description="Gly residues" evidence="1">
    <location>
        <begin position="46"/>
        <end position="57"/>
    </location>
</feature>
<evidence type="ECO:0000313" key="3">
    <source>
        <dbReference type="EMBL" id="MFD2024725.1"/>
    </source>
</evidence>
<evidence type="ECO:0000313" key="4">
    <source>
        <dbReference type="Proteomes" id="UP001597338"/>
    </source>
</evidence>
<dbReference type="EMBL" id="JBHUHF010000001">
    <property type="protein sequence ID" value="MFD2024725.1"/>
    <property type="molecule type" value="Genomic_DNA"/>
</dbReference>
<dbReference type="RefSeq" id="WP_377196655.1">
    <property type="nucleotide sequence ID" value="NZ_JBHUHF010000001.1"/>
</dbReference>
<feature type="chain" id="PRO_5046597636" evidence="2">
    <location>
        <begin position="39"/>
        <end position="224"/>
    </location>
</feature>
<comment type="caution">
    <text evidence="3">The sequence shown here is derived from an EMBL/GenBank/DDBJ whole genome shotgun (WGS) entry which is preliminary data.</text>
</comment>
<reference evidence="4" key="1">
    <citation type="journal article" date="2019" name="Int. J. Syst. Evol. Microbiol.">
        <title>The Global Catalogue of Microorganisms (GCM) 10K type strain sequencing project: providing services to taxonomists for standard genome sequencing and annotation.</title>
        <authorList>
            <consortium name="The Broad Institute Genomics Platform"/>
            <consortium name="The Broad Institute Genome Sequencing Center for Infectious Disease"/>
            <person name="Wu L."/>
            <person name="Ma J."/>
        </authorList>
    </citation>
    <scope>NUCLEOTIDE SEQUENCE [LARGE SCALE GENOMIC DNA]</scope>
    <source>
        <strain evidence="4">CCM 7043</strain>
    </source>
</reference>
<dbReference type="PROSITE" id="PS51257">
    <property type="entry name" value="PROKAR_LIPOPROTEIN"/>
    <property type="match status" value="1"/>
</dbReference>
<feature type="region of interest" description="Disordered" evidence="1">
    <location>
        <begin position="46"/>
        <end position="66"/>
    </location>
</feature>